<dbReference type="Proteomes" id="UP000775872">
    <property type="component" value="Unassembled WGS sequence"/>
</dbReference>
<dbReference type="PANTHER" id="PTHR37844">
    <property type="entry name" value="SER/THR PROTEIN PHOSPHATASE SUPERFAMILY (AFU_ORTHOLOGUE AFUA_1G14840)"/>
    <property type="match status" value="1"/>
</dbReference>
<dbReference type="SUPFAM" id="SSF56300">
    <property type="entry name" value="Metallo-dependent phosphatases"/>
    <property type="match status" value="1"/>
</dbReference>
<evidence type="ECO:0000256" key="1">
    <source>
        <dbReference type="SAM" id="MobiDB-lite"/>
    </source>
</evidence>
<dbReference type="InterPro" id="IPR004843">
    <property type="entry name" value="Calcineurin-like_PHP"/>
</dbReference>
<feature type="region of interest" description="Disordered" evidence="1">
    <location>
        <begin position="278"/>
        <end position="307"/>
    </location>
</feature>
<feature type="compositionally biased region" description="Basic and acidic residues" evidence="1">
    <location>
        <begin position="279"/>
        <end position="297"/>
    </location>
</feature>
<reference evidence="3" key="1">
    <citation type="submission" date="2021-10" db="EMBL/GenBank/DDBJ databases">
        <authorList>
            <person name="Piombo E."/>
        </authorList>
    </citation>
    <scope>NUCLEOTIDE SEQUENCE</scope>
</reference>
<name>A0A9N9W8Y7_9HYPO</name>
<dbReference type="EMBL" id="CABFOC020000011">
    <property type="protein sequence ID" value="CAH0045279.1"/>
    <property type="molecule type" value="Genomic_DNA"/>
</dbReference>
<dbReference type="PANTHER" id="PTHR37844:SF2">
    <property type="entry name" value="SER_THR PROTEIN PHOSPHATASE SUPERFAMILY (AFU_ORTHOLOGUE AFUA_1G14840)"/>
    <property type="match status" value="1"/>
</dbReference>
<evidence type="ECO:0000313" key="3">
    <source>
        <dbReference type="EMBL" id="CAH0045279.1"/>
    </source>
</evidence>
<evidence type="ECO:0000259" key="2">
    <source>
        <dbReference type="Pfam" id="PF00149"/>
    </source>
</evidence>
<organism evidence="3 4">
    <name type="scientific">Clonostachys solani</name>
    <dbReference type="NCBI Taxonomy" id="160281"/>
    <lineage>
        <taxon>Eukaryota</taxon>
        <taxon>Fungi</taxon>
        <taxon>Dikarya</taxon>
        <taxon>Ascomycota</taxon>
        <taxon>Pezizomycotina</taxon>
        <taxon>Sordariomycetes</taxon>
        <taxon>Hypocreomycetidae</taxon>
        <taxon>Hypocreales</taxon>
        <taxon>Bionectriaceae</taxon>
        <taxon>Clonostachys</taxon>
    </lineage>
</organism>
<dbReference type="GO" id="GO:0016787">
    <property type="term" value="F:hydrolase activity"/>
    <property type="evidence" value="ECO:0007669"/>
    <property type="project" value="InterPro"/>
</dbReference>
<proteinExistence type="predicted"/>
<sequence length="307" mass="35030">MDFLQGVTRRLTSSFLQQPPTGPRLQILSDIHLEVGEQYRTFTFPATAPFLVLAGDTGYLSHYDGYLAFLEAQVTRFERVFLVLGNHEFYKGTYEGTIEAAQRLEREPSLGGKVVLLHRRRWDYDGDDESLRGLTVLGCTLWSALPDGSREMVQLAVSDFKHIEGWTAQRHHDAHLEEATWLRGEVERLAGEEGGRRQVLVVTHHAPSRRGVANPHKTGSPWFDAYSTELVEGGSWWSSRWPGVRAWVFGHTHYSVDFVRRGIRVYANQRGYVLPNSTDETREREQLEGKVERKPHGFDPAASVQLW</sequence>
<feature type="domain" description="Calcineurin-like phosphoesterase" evidence="2">
    <location>
        <begin position="27"/>
        <end position="254"/>
    </location>
</feature>
<protein>
    <recommendedName>
        <fullName evidence="2">Calcineurin-like phosphoesterase domain-containing protein</fullName>
    </recommendedName>
</protein>
<dbReference type="Gene3D" id="3.60.21.10">
    <property type="match status" value="1"/>
</dbReference>
<dbReference type="OrthoDB" id="550558at2759"/>
<dbReference type="AlphaFoldDB" id="A0A9N9W8Y7"/>
<gene>
    <name evidence="3" type="ORF">CSOL1703_00011025</name>
</gene>
<evidence type="ECO:0000313" key="4">
    <source>
        <dbReference type="Proteomes" id="UP000775872"/>
    </source>
</evidence>
<comment type="caution">
    <text evidence="3">The sequence shown here is derived from an EMBL/GenBank/DDBJ whole genome shotgun (WGS) entry which is preliminary data.</text>
</comment>
<dbReference type="InterPro" id="IPR029052">
    <property type="entry name" value="Metallo-depent_PP-like"/>
</dbReference>
<keyword evidence="4" id="KW-1185">Reference proteome</keyword>
<accession>A0A9N9W8Y7</accession>
<dbReference type="Pfam" id="PF00149">
    <property type="entry name" value="Metallophos"/>
    <property type="match status" value="1"/>
</dbReference>